<evidence type="ECO:0000313" key="5">
    <source>
        <dbReference type="EMBL" id="MDA0141467.1"/>
    </source>
</evidence>
<dbReference type="PANTHER" id="PTHR43537:SF5">
    <property type="entry name" value="UXU OPERON TRANSCRIPTIONAL REGULATOR"/>
    <property type="match status" value="1"/>
</dbReference>
<gene>
    <name evidence="5" type="ORF">OJ962_28500</name>
</gene>
<dbReference type="SUPFAM" id="SSF46785">
    <property type="entry name" value="Winged helix' DNA-binding domain"/>
    <property type="match status" value="1"/>
</dbReference>
<keyword evidence="6" id="KW-1185">Reference proteome</keyword>
<dbReference type="InterPro" id="IPR011711">
    <property type="entry name" value="GntR_C"/>
</dbReference>
<protein>
    <submittedName>
        <fullName evidence="5">FadR family transcriptional regulator</fullName>
    </submittedName>
</protein>
<keyword evidence="3" id="KW-0804">Transcription</keyword>
<dbReference type="PANTHER" id="PTHR43537">
    <property type="entry name" value="TRANSCRIPTIONAL REGULATOR, GNTR FAMILY"/>
    <property type="match status" value="1"/>
</dbReference>
<dbReference type="CDD" id="cd07377">
    <property type="entry name" value="WHTH_GntR"/>
    <property type="match status" value="1"/>
</dbReference>
<dbReference type="PRINTS" id="PR00035">
    <property type="entry name" value="HTHGNTR"/>
</dbReference>
<dbReference type="SMART" id="SM00895">
    <property type="entry name" value="FCD"/>
    <property type="match status" value="1"/>
</dbReference>
<evidence type="ECO:0000256" key="2">
    <source>
        <dbReference type="ARBA" id="ARBA00023125"/>
    </source>
</evidence>
<evidence type="ECO:0000259" key="4">
    <source>
        <dbReference type="PROSITE" id="PS50949"/>
    </source>
</evidence>
<sequence>MVGPIAFGTVTREGLPDQIATRLIGLITERRLQPGDRLPPERELAATMGVSRSSLREALRALAMLGVAEMRQGDGTYVSSLEPDKLLRPVGLVLSLSDAGLAELFEARKLVEPGLAALAAERIDESAAAELVRCAEASPAVSEDAEAFMWNDIELHALIARAADNAVLSRLLDSVAAMGIASRRRTGRLARVRLQSAQDHVEIAAAIAAGDAEEARAAMLRHLENVERAVSG</sequence>
<proteinExistence type="predicted"/>
<keyword evidence="1" id="KW-0805">Transcription regulation</keyword>
<dbReference type="Gene3D" id="1.20.120.530">
    <property type="entry name" value="GntR ligand-binding domain-like"/>
    <property type="match status" value="1"/>
</dbReference>
<reference evidence="5" key="1">
    <citation type="submission" date="2022-10" db="EMBL/GenBank/DDBJ databases">
        <title>The WGS of Solirubrobacter sp. CPCC 204708.</title>
        <authorList>
            <person name="Jiang Z."/>
        </authorList>
    </citation>
    <scope>NUCLEOTIDE SEQUENCE</scope>
    <source>
        <strain evidence="5">CPCC 204708</strain>
    </source>
</reference>
<evidence type="ECO:0000256" key="3">
    <source>
        <dbReference type="ARBA" id="ARBA00023163"/>
    </source>
</evidence>
<organism evidence="5 6">
    <name type="scientific">Solirubrobacter deserti</name>
    <dbReference type="NCBI Taxonomy" id="2282478"/>
    <lineage>
        <taxon>Bacteria</taxon>
        <taxon>Bacillati</taxon>
        <taxon>Actinomycetota</taxon>
        <taxon>Thermoleophilia</taxon>
        <taxon>Solirubrobacterales</taxon>
        <taxon>Solirubrobacteraceae</taxon>
        <taxon>Solirubrobacter</taxon>
    </lineage>
</organism>
<evidence type="ECO:0000256" key="1">
    <source>
        <dbReference type="ARBA" id="ARBA00023015"/>
    </source>
</evidence>
<dbReference type="InterPro" id="IPR008920">
    <property type="entry name" value="TF_FadR/GntR_C"/>
</dbReference>
<dbReference type="InterPro" id="IPR036388">
    <property type="entry name" value="WH-like_DNA-bd_sf"/>
</dbReference>
<feature type="domain" description="HTH gntR-type" evidence="4">
    <location>
        <begin position="13"/>
        <end position="81"/>
    </location>
</feature>
<comment type="caution">
    <text evidence="5">The sequence shown here is derived from an EMBL/GenBank/DDBJ whole genome shotgun (WGS) entry which is preliminary data.</text>
</comment>
<dbReference type="EMBL" id="JAPCID010000057">
    <property type="protein sequence ID" value="MDA0141467.1"/>
    <property type="molecule type" value="Genomic_DNA"/>
</dbReference>
<evidence type="ECO:0000313" key="6">
    <source>
        <dbReference type="Proteomes" id="UP001147700"/>
    </source>
</evidence>
<accession>A0ABT4RSK2</accession>
<dbReference type="InterPro" id="IPR000524">
    <property type="entry name" value="Tscrpt_reg_HTH_GntR"/>
</dbReference>
<name>A0ABT4RSK2_9ACTN</name>
<dbReference type="Pfam" id="PF07729">
    <property type="entry name" value="FCD"/>
    <property type="match status" value="1"/>
</dbReference>
<keyword evidence="2" id="KW-0238">DNA-binding</keyword>
<dbReference type="Proteomes" id="UP001147700">
    <property type="component" value="Unassembled WGS sequence"/>
</dbReference>
<dbReference type="PROSITE" id="PS50949">
    <property type="entry name" value="HTH_GNTR"/>
    <property type="match status" value="1"/>
</dbReference>
<dbReference type="Pfam" id="PF00392">
    <property type="entry name" value="GntR"/>
    <property type="match status" value="1"/>
</dbReference>
<dbReference type="InterPro" id="IPR036390">
    <property type="entry name" value="WH_DNA-bd_sf"/>
</dbReference>
<dbReference type="SUPFAM" id="SSF48008">
    <property type="entry name" value="GntR ligand-binding domain-like"/>
    <property type="match status" value="1"/>
</dbReference>
<dbReference type="SMART" id="SM00345">
    <property type="entry name" value="HTH_GNTR"/>
    <property type="match status" value="1"/>
</dbReference>
<dbReference type="Gene3D" id="1.10.10.10">
    <property type="entry name" value="Winged helix-like DNA-binding domain superfamily/Winged helix DNA-binding domain"/>
    <property type="match status" value="1"/>
</dbReference>